<accession>A0AAD5YUI9</accession>
<gene>
    <name evidence="1" type="ORF">NP233_g7662</name>
</gene>
<name>A0AAD5YUI9_9AGAR</name>
<evidence type="ECO:0008006" key="3">
    <source>
        <dbReference type="Google" id="ProtNLM"/>
    </source>
</evidence>
<dbReference type="AlphaFoldDB" id="A0AAD5YUI9"/>
<reference evidence="1" key="1">
    <citation type="submission" date="2022-07" db="EMBL/GenBank/DDBJ databases">
        <title>Genome Sequence of Leucocoprinus birnbaumii.</title>
        <authorList>
            <person name="Buettner E."/>
        </authorList>
    </citation>
    <scope>NUCLEOTIDE SEQUENCE</scope>
    <source>
        <strain evidence="1">VT141</strain>
    </source>
</reference>
<dbReference type="SUPFAM" id="SSF52047">
    <property type="entry name" value="RNI-like"/>
    <property type="match status" value="1"/>
</dbReference>
<sequence>MDIAIQILLLFIEHSGEIPFSLEIKATVENGVTSLGVDLTALDSFLFQPGFCQRVEYFKVRVHPFSHHGLPASWYGHLNSGSFANLKELHISHQLGGGARRPEHRQKHVSLANIPNLHRLLLHNFFHRCSMPSSVTALQLHGVAIETCVDLLLECPRISVFQCRSPRVNAPGDIGYPFPEGAIVLENLHFLEWGFNFEDSDWFNTFYQCVRAPNLTRLRLTGYSDVWQLPPALLEFLSSSAHLRHLTLENLRNSETHDICDIFSRVPQISDLIVKDRVNGTYSCYREVLQALEPSKGMQDVSSKAPVPSYLPTLRTLTLTHTREDKSNILGNLQFNILDMVEARAPIEDCVKLNITLNNFCSDFKWEDYHRVKFEEFSRKNRLEILINPTDVM</sequence>
<dbReference type="Proteomes" id="UP001213000">
    <property type="component" value="Unassembled WGS sequence"/>
</dbReference>
<dbReference type="InterPro" id="IPR032675">
    <property type="entry name" value="LRR_dom_sf"/>
</dbReference>
<proteinExistence type="predicted"/>
<comment type="caution">
    <text evidence="1">The sequence shown here is derived from an EMBL/GenBank/DDBJ whole genome shotgun (WGS) entry which is preliminary data.</text>
</comment>
<keyword evidence="2" id="KW-1185">Reference proteome</keyword>
<protein>
    <recommendedName>
        <fullName evidence="3">F-box protein</fullName>
    </recommendedName>
</protein>
<dbReference type="Gene3D" id="3.80.10.10">
    <property type="entry name" value="Ribonuclease Inhibitor"/>
    <property type="match status" value="1"/>
</dbReference>
<organism evidence="1 2">
    <name type="scientific">Leucocoprinus birnbaumii</name>
    <dbReference type="NCBI Taxonomy" id="56174"/>
    <lineage>
        <taxon>Eukaryota</taxon>
        <taxon>Fungi</taxon>
        <taxon>Dikarya</taxon>
        <taxon>Basidiomycota</taxon>
        <taxon>Agaricomycotina</taxon>
        <taxon>Agaricomycetes</taxon>
        <taxon>Agaricomycetidae</taxon>
        <taxon>Agaricales</taxon>
        <taxon>Agaricineae</taxon>
        <taxon>Agaricaceae</taxon>
        <taxon>Leucocoprinus</taxon>
    </lineage>
</organism>
<dbReference type="EMBL" id="JANIEX010000574">
    <property type="protein sequence ID" value="KAJ3565398.1"/>
    <property type="molecule type" value="Genomic_DNA"/>
</dbReference>
<evidence type="ECO:0000313" key="1">
    <source>
        <dbReference type="EMBL" id="KAJ3565398.1"/>
    </source>
</evidence>
<evidence type="ECO:0000313" key="2">
    <source>
        <dbReference type="Proteomes" id="UP001213000"/>
    </source>
</evidence>